<keyword evidence="5" id="KW-1185">Reference proteome</keyword>
<sequence>MVVSIGPAKAEETQAIDADSNQTGQMLAALLGPARATFALKIEIGDGKATVTREVDGGCRPSTSSFLPSSPQTSRAVPRCRTS</sequence>
<evidence type="ECO:0000256" key="1">
    <source>
        <dbReference type="ARBA" id="ARBA00022448"/>
    </source>
</evidence>
<accession>S3HBX7</accession>
<dbReference type="PANTHER" id="PTHR21294:SF8">
    <property type="entry name" value="ELECTRON TRANSFER FLAVOPROTEIN SUBUNIT BETA"/>
    <property type="match status" value="1"/>
</dbReference>
<dbReference type="Proteomes" id="UP000014411">
    <property type="component" value="Unassembled WGS sequence"/>
</dbReference>
<dbReference type="EMBL" id="AEYE02000028">
    <property type="protein sequence ID" value="EPE96104.1"/>
    <property type="molecule type" value="Genomic_DNA"/>
</dbReference>
<dbReference type="STRING" id="990285.RGCCGE502_21745"/>
<comment type="caution">
    <text evidence="4">The sequence shown here is derived from an EMBL/GenBank/DDBJ whole genome shotgun (WGS) entry which is preliminary data.</text>
</comment>
<dbReference type="eggNOG" id="COG2086">
    <property type="taxonomic scope" value="Bacteria"/>
</dbReference>
<evidence type="ECO:0000313" key="5">
    <source>
        <dbReference type="Proteomes" id="UP000014411"/>
    </source>
</evidence>
<keyword evidence="2" id="KW-0249">Electron transport</keyword>
<feature type="compositionally biased region" description="Polar residues" evidence="3">
    <location>
        <begin position="61"/>
        <end position="83"/>
    </location>
</feature>
<reference evidence="4 5" key="1">
    <citation type="journal article" date="2012" name="J. Bacteriol.">
        <title>Genome sequence of Rhizobium grahamii CCGE502, a broad-host-range symbiont with low nodulation competitiveness in Phaseolus vulgaris.</title>
        <authorList>
            <person name="Althabegoiti M.J."/>
            <person name="Lozano L."/>
            <person name="Torres-Tejerizo G."/>
            <person name="Ormeno-Orrillo E."/>
            <person name="Rogel M.A."/>
            <person name="Gonzalez V."/>
            <person name="Martinez-Romero E."/>
        </authorList>
    </citation>
    <scope>NUCLEOTIDE SEQUENCE [LARGE SCALE GENOMIC DNA]</scope>
    <source>
        <strain evidence="4 5">CCGE 502</strain>
    </source>
</reference>
<dbReference type="SUPFAM" id="SSF52402">
    <property type="entry name" value="Adenine nucleotide alpha hydrolases-like"/>
    <property type="match status" value="1"/>
</dbReference>
<organism evidence="4 5">
    <name type="scientific">Rhizobium grahamii CCGE 502</name>
    <dbReference type="NCBI Taxonomy" id="990285"/>
    <lineage>
        <taxon>Bacteria</taxon>
        <taxon>Pseudomonadati</taxon>
        <taxon>Pseudomonadota</taxon>
        <taxon>Alphaproteobacteria</taxon>
        <taxon>Hyphomicrobiales</taxon>
        <taxon>Rhizobiaceae</taxon>
        <taxon>Rhizobium/Agrobacterium group</taxon>
        <taxon>Rhizobium</taxon>
    </lineage>
</organism>
<dbReference type="AlphaFoldDB" id="S3HBX7"/>
<dbReference type="InterPro" id="IPR012255">
    <property type="entry name" value="ETF_b"/>
</dbReference>
<dbReference type="Gene3D" id="3.40.50.620">
    <property type="entry name" value="HUPs"/>
    <property type="match status" value="1"/>
</dbReference>
<dbReference type="HOGENOM" id="CLU_2540210_0_0_5"/>
<protein>
    <submittedName>
        <fullName evidence="4">Electron transport flavoprotein subunit beta</fullName>
    </submittedName>
</protein>
<keyword evidence="1" id="KW-0813">Transport</keyword>
<gene>
    <name evidence="4" type="ORF">RGCCGE502_21745</name>
</gene>
<name>S3HBX7_9HYPH</name>
<proteinExistence type="predicted"/>
<feature type="region of interest" description="Disordered" evidence="3">
    <location>
        <begin position="59"/>
        <end position="83"/>
    </location>
</feature>
<dbReference type="PANTHER" id="PTHR21294">
    <property type="entry name" value="ELECTRON TRANSFER FLAVOPROTEIN BETA-SUBUNIT"/>
    <property type="match status" value="1"/>
</dbReference>
<evidence type="ECO:0000256" key="3">
    <source>
        <dbReference type="SAM" id="MobiDB-lite"/>
    </source>
</evidence>
<dbReference type="InterPro" id="IPR014729">
    <property type="entry name" value="Rossmann-like_a/b/a_fold"/>
</dbReference>
<dbReference type="GO" id="GO:0009055">
    <property type="term" value="F:electron transfer activity"/>
    <property type="evidence" value="ECO:0007669"/>
    <property type="project" value="InterPro"/>
</dbReference>
<evidence type="ECO:0000313" key="4">
    <source>
        <dbReference type="EMBL" id="EPE96104.1"/>
    </source>
</evidence>
<evidence type="ECO:0000256" key="2">
    <source>
        <dbReference type="ARBA" id="ARBA00022982"/>
    </source>
</evidence>